<dbReference type="Gene3D" id="1.10.3500.10">
    <property type="entry name" value="Tex N-terminal region-like"/>
    <property type="match status" value="1"/>
</dbReference>
<dbReference type="InterPro" id="IPR023323">
    <property type="entry name" value="Tex-like_dom_sf"/>
</dbReference>
<dbReference type="PANTHER" id="PTHR10724">
    <property type="entry name" value="30S RIBOSOMAL PROTEIN S1"/>
    <property type="match status" value="1"/>
</dbReference>
<dbReference type="InterPro" id="IPR050437">
    <property type="entry name" value="Ribos_protein_bS1-like"/>
</dbReference>
<sequence>SLARRIIDPISEYVKIAPKHLGVGSYQHSVNEKRLDDMLDIVVRECVSTVGVDVNVASPQLLQKVSGLNKKTVDVIVKYRQSKGRIASRDVIRNMKGIGPKTFEQCAGFLFVYNECGAEEPPKKRKKSETNWNPLDSTAVHPESYKIAEEILSLRGLSPHDVNGERMNTLNGLEHEMKERGHEWITVWELLTRPVVVTNPPRLLTEAKTISDLQQGDIVEGVVMNHAQFGLFIDVGIGFNVLAHHSSLPPEVPQVNDTVKVKIQSIDLARKRVSVIIL</sequence>
<dbReference type="InterPro" id="IPR012340">
    <property type="entry name" value="NA-bd_OB-fold"/>
</dbReference>
<dbReference type="Gene3D" id="2.40.50.140">
    <property type="entry name" value="Nucleic acid-binding proteins"/>
    <property type="match status" value="1"/>
</dbReference>
<organism evidence="2 3">
    <name type="scientific">Gnathostoma spinigerum</name>
    <dbReference type="NCBI Taxonomy" id="75299"/>
    <lineage>
        <taxon>Eukaryota</taxon>
        <taxon>Metazoa</taxon>
        <taxon>Ecdysozoa</taxon>
        <taxon>Nematoda</taxon>
        <taxon>Chromadorea</taxon>
        <taxon>Rhabditida</taxon>
        <taxon>Spirurina</taxon>
        <taxon>Gnathostomatomorpha</taxon>
        <taxon>Gnathostomatoidea</taxon>
        <taxon>Gnathostomatidae</taxon>
        <taxon>Gnathostoma</taxon>
    </lineage>
</organism>
<dbReference type="PROSITE" id="PS50126">
    <property type="entry name" value="S1"/>
    <property type="match status" value="1"/>
</dbReference>
<accession>A0ABD6F1V7</accession>
<dbReference type="InterPro" id="IPR003029">
    <property type="entry name" value="S1_domain"/>
</dbReference>
<dbReference type="SMART" id="SM00316">
    <property type="entry name" value="S1"/>
    <property type="match status" value="1"/>
</dbReference>
<dbReference type="InterPro" id="IPR041692">
    <property type="entry name" value="HHH_9"/>
</dbReference>
<dbReference type="PANTHER" id="PTHR10724:SF10">
    <property type="entry name" value="S1 RNA-BINDING DOMAIN-CONTAINING PROTEIN 1"/>
    <property type="match status" value="1"/>
</dbReference>
<dbReference type="EMBL" id="JBGFUD010015226">
    <property type="protein sequence ID" value="MFH4984101.1"/>
    <property type="molecule type" value="Genomic_DNA"/>
</dbReference>
<dbReference type="SUPFAM" id="SSF50249">
    <property type="entry name" value="Nucleic acid-binding proteins"/>
    <property type="match status" value="1"/>
</dbReference>
<dbReference type="Pfam" id="PF12836">
    <property type="entry name" value="HHH_3"/>
    <property type="match status" value="1"/>
</dbReference>
<name>A0ABD6F1V7_9BILA</name>
<dbReference type="Pfam" id="PF00575">
    <property type="entry name" value="S1"/>
    <property type="match status" value="1"/>
</dbReference>
<dbReference type="InterPro" id="IPR010994">
    <property type="entry name" value="RuvA_2-like"/>
</dbReference>
<proteinExistence type="predicted"/>
<dbReference type="Pfam" id="PF17674">
    <property type="entry name" value="HHH_9"/>
    <property type="match status" value="1"/>
</dbReference>
<reference evidence="2 3" key="1">
    <citation type="submission" date="2024-08" db="EMBL/GenBank/DDBJ databases">
        <title>Gnathostoma spinigerum genome.</title>
        <authorList>
            <person name="Gonzalez-Bertolin B."/>
            <person name="Monzon S."/>
            <person name="Zaballos A."/>
            <person name="Jimenez P."/>
            <person name="Dekumyoy P."/>
            <person name="Varona S."/>
            <person name="Cuesta I."/>
            <person name="Sumanam S."/>
            <person name="Adisakwattana P."/>
            <person name="Gasser R.B."/>
            <person name="Hernandez-Gonzalez A."/>
            <person name="Young N.D."/>
            <person name="Perteguer M.J."/>
        </authorList>
    </citation>
    <scope>NUCLEOTIDE SEQUENCE [LARGE SCALE GENOMIC DNA]</scope>
    <source>
        <strain evidence="2">AL3</strain>
        <tissue evidence="2">Liver</tissue>
    </source>
</reference>
<dbReference type="SUPFAM" id="SSF47781">
    <property type="entry name" value="RuvA domain 2-like"/>
    <property type="match status" value="2"/>
</dbReference>
<dbReference type="AlphaFoldDB" id="A0ABD6F1V7"/>
<keyword evidence="3" id="KW-1185">Reference proteome</keyword>
<gene>
    <name evidence="2" type="ORF">AB6A40_010810</name>
</gene>
<evidence type="ECO:0000313" key="3">
    <source>
        <dbReference type="Proteomes" id="UP001608902"/>
    </source>
</evidence>
<feature type="non-terminal residue" evidence="2">
    <location>
        <position position="1"/>
    </location>
</feature>
<evidence type="ECO:0000259" key="1">
    <source>
        <dbReference type="PROSITE" id="PS50126"/>
    </source>
</evidence>
<comment type="caution">
    <text evidence="2">The sequence shown here is derived from an EMBL/GenBank/DDBJ whole genome shotgun (WGS) entry which is preliminary data.</text>
</comment>
<dbReference type="Proteomes" id="UP001608902">
    <property type="component" value="Unassembled WGS sequence"/>
</dbReference>
<protein>
    <recommendedName>
        <fullName evidence="1">S1 motif domain-containing protein</fullName>
    </recommendedName>
</protein>
<evidence type="ECO:0000313" key="2">
    <source>
        <dbReference type="EMBL" id="MFH4984101.1"/>
    </source>
</evidence>
<feature type="domain" description="S1 motif" evidence="1">
    <location>
        <begin position="216"/>
        <end position="278"/>
    </location>
</feature>
<dbReference type="Gene3D" id="1.10.150.310">
    <property type="entry name" value="Tex RuvX-like domain-like"/>
    <property type="match status" value="1"/>
</dbReference>